<dbReference type="Proteomes" id="UP001149163">
    <property type="component" value="Unassembled WGS sequence"/>
</dbReference>
<reference evidence="6" key="1">
    <citation type="submission" date="2022-11" db="EMBL/GenBank/DDBJ databases">
        <authorList>
            <person name="Petersen C."/>
        </authorList>
    </citation>
    <scope>NUCLEOTIDE SEQUENCE</scope>
    <source>
        <strain evidence="6">IBT 26290</strain>
    </source>
</reference>
<sequence>MKMTAIIPYRIAVPDEKLEKLHQKLKLTEFPDELEDAQWKYGVPLYIKKLTNYWIEEYDRRKVERELNRLPHFQTQITVNGFDPLPMHFIHQKSEVEGAIPLLFVHGWPGSFFEGSKLLPLLQGGNGKPAFHVVMPSLANYGFSGGVTKVYTRQERSGSRVRQKPQMGSKPQPKTRTALAPKPEPIAVWVGDGLGLNSRLKLVTEPCSGLITINMVAIFFSCEGFY</sequence>
<dbReference type="EMBL" id="JAPQKN010000003">
    <property type="protein sequence ID" value="KAJ5167361.1"/>
    <property type="molecule type" value="Genomic_DNA"/>
</dbReference>
<comment type="caution">
    <text evidence="6">The sequence shown here is derived from an EMBL/GenBank/DDBJ whole genome shotgun (WGS) entry which is preliminary data.</text>
</comment>
<dbReference type="OrthoDB" id="7130006at2759"/>
<gene>
    <name evidence="6" type="ORF">N7482_006142</name>
</gene>
<dbReference type="GO" id="GO:0097176">
    <property type="term" value="P:epoxide metabolic process"/>
    <property type="evidence" value="ECO:0007669"/>
    <property type="project" value="TreeGrafter"/>
</dbReference>
<dbReference type="GO" id="GO:0072330">
    <property type="term" value="P:monocarboxylic acid biosynthetic process"/>
    <property type="evidence" value="ECO:0007669"/>
    <property type="project" value="UniProtKB-ARBA"/>
</dbReference>
<evidence type="ECO:0000256" key="2">
    <source>
        <dbReference type="ARBA" id="ARBA00022797"/>
    </source>
</evidence>
<evidence type="ECO:0000256" key="1">
    <source>
        <dbReference type="ARBA" id="ARBA00010088"/>
    </source>
</evidence>
<feature type="domain" description="Epoxide hydrolase N-terminal" evidence="5">
    <location>
        <begin position="7"/>
        <end position="114"/>
    </location>
</feature>
<proteinExistence type="inferred from homology"/>
<dbReference type="SUPFAM" id="SSF53474">
    <property type="entry name" value="alpha/beta-Hydrolases"/>
    <property type="match status" value="1"/>
</dbReference>
<accession>A0A9W9I3T2</accession>
<dbReference type="GO" id="GO:0017000">
    <property type="term" value="P:antibiotic biosynthetic process"/>
    <property type="evidence" value="ECO:0007669"/>
    <property type="project" value="UniProtKB-ARBA"/>
</dbReference>
<dbReference type="InterPro" id="IPR029058">
    <property type="entry name" value="AB_hydrolase_fold"/>
</dbReference>
<dbReference type="PANTHER" id="PTHR21661">
    <property type="entry name" value="EPOXIDE HYDROLASE 1-RELATED"/>
    <property type="match status" value="1"/>
</dbReference>
<dbReference type="PANTHER" id="PTHR21661:SF35">
    <property type="entry name" value="EPOXIDE HYDROLASE"/>
    <property type="match status" value="1"/>
</dbReference>
<feature type="region of interest" description="Disordered" evidence="4">
    <location>
        <begin position="154"/>
        <end position="178"/>
    </location>
</feature>
<dbReference type="Gene3D" id="3.40.50.1820">
    <property type="entry name" value="alpha/beta hydrolase"/>
    <property type="match status" value="1"/>
</dbReference>
<keyword evidence="2" id="KW-0058">Aromatic hydrocarbons catabolism</keyword>
<keyword evidence="7" id="KW-1185">Reference proteome</keyword>
<keyword evidence="3" id="KW-0378">Hydrolase</keyword>
<dbReference type="GO" id="GO:0004301">
    <property type="term" value="F:epoxide hydrolase activity"/>
    <property type="evidence" value="ECO:0007669"/>
    <property type="project" value="TreeGrafter"/>
</dbReference>
<organism evidence="6 7">
    <name type="scientific">Penicillium canariense</name>
    <dbReference type="NCBI Taxonomy" id="189055"/>
    <lineage>
        <taxon>Eukaryota</taxon>
        <taxon>Fungi</taxon>
        <taxon>Dikarya</taxon>
        <taxon>Ascomycota</taxon>
        <taxon>Pezizomycotina</taxon>
        <taxon>Eurotiomycetes</taxon>
        <taxon>Eurotiomycetidae</taxon>
        <taxon>Eurotiales</taxon>
        <taxon>Aspergillaceae</taxon>
        <taxon>Penicillium</taxon>
    </lineage>
</organism>
<dbReference type="InterPro" id="IPR010497">
    <property type="entry name" value="Epoxide_hydro_N"/>
</dbReference>
<name>A0A9W9I3T2_9EURO</name>
<evidence type="ECO:0000256" key="4">
    <source>
        <dbReference type="SAM" id="MobiDB-lite"/>
    </source>
</evidence>
<dbReference type="AlphaFoldDB" id="A0A9W9I3T2"/>
<evidence type="ECO:0000313" key="7">
    <source>
        <dbReference type="Proteomes" id="UP001149163"/>
    </source>
</evidence>
<dbReference type="Pfam" id="PF06441">
    <property type="entry name" value="EHN"/>
    <property type="match status" value="1"/>
</dbReference>
<dbReference type="RefSeq" id="XP_056543822.1">
    <property type="nucleotide sequence ID" value="XM_056688267.1"/>
</dbReference>
<evidence type="ECO:0000259" key="5">
    <source>
        <dbReference type="Pfam" id="PF06441"/>
    </source>
</evidence>
<evidence type="ECO:0000313" key="6">
    <source>
        <dbReference type="EMBL" id="KAJ5167361.1"/>
    </source>
</evidence>
<evidence type="ECO:0000256" key="3">
    <source>
        <dbReference type="ARBA" id="ARBA00022801"/>
    </source>
</evidence>
<reference evidence="6" key="2">
    <citation type="journal article" date="2023" name="IMA Fungus">
        <title>Comparative genomic study of the Penicillium genus elucidates a diverse pangenome and 15 lateral gene transfer events.</title>
        <authorList>
            <person name="Petersen C."/>
            <person name="Sorensen T."/>
            <person name="Nielsen M.R."/>
            <person name="Sondergaard T.E."/>
            <person name="Sorensen J.L."/>
            <person name="Fitzpatrick D.A."/>
            <person name="Frisvad J.C."/>
            <person name="Nielsen K.L."/>
        </authorList>
    </citation>
    <scope>NUCLEOTIDE SEQUENCE</scope>
    <source>
        <strain evidence="6">IBT 26290</strain>
    </source>
</reference>
<dbReference type="GeneID" id="81427443"/>
<comment type="similarity">
    <text evidence="1">Belongs to the peptidase S33 family.</text>
</comment>
<protein>
    <recommendedName>
        <fullName evidence="5">Epoxide hydrolase N-terminal domain-containing protein</fullName>
    </recommendedName>
</protein>